<feature type="region of interest" description="Disordered" evidence="1">
    <location>
        <begin position="88"/>
        <end position="124"/>
    </location>
</feature>
<keyword evidence="3" id="KW-1185">Reference proteome</keyword>
<gene>
    <name evidence="2" type="ORF">CQW23_17808</name>
</gene>
<evidence type="ECO:0000313" key="3">
    <source>
        <dbReference type="Proteomes" id="UP000224567"/>
    </source>
</evidence>
<sequence>MEWDNLEALARQQILAGHQASVSHQALAGHQALASHQDLAGHQASASHQTLAGHQASANHQALVYHKVSASNQASAVLCVLIPSSYKSADRGRGTDKGRGTGKGKGSGRGTGRGRGKRSVSDQQLGEKRTIWALTSSVGQKRSKTVGFGIFIDQMSGSKTLNPGTRGETVVTPGVYKDATQINIDIDYKPRGMKWKERMLSQLLNCRV</sequence>
<feature type="compositionally biased region" description="Basic and acidic residues" evidence="1">
    <location>
        <begin position="88"/>
        <end position="99"/>
    </location>
</feature>
<name>A0A2G2WEX1_CAPBA</name>
<evidence type="ECO:0000313" key="2">
    <source>
        <dbReference type="EMBL" id="PHT43783.1"/>
    </source>
</evidence>
<organism evidence="2 3">
    <name type="scientific">Capsicum baccatum</name>
    <name type="common">Peruvian pepper</name>
    <dbReference type="NCBI Taxonomy" id="33114"/>
    <lineage>
        <taxon>Eukaryota</taxon>
        <taxon>Viridiplantae</taxon>
        <taxon>Streptophyta</taxon>
        <taxon>Embryophyta</taxon>
        <taxon>Tracheophyta</taxon>
        <taxon>Spermatophyta</taxon>
        <taxon>Magnoliopsida</taxon>
        <taxon>eudicotyledons</taxon>
        <taxon>Gunneridae</taxon>
        <taxon>Pentapetalae</taxon>
        <taxon>asterids</taxon>
        <taxon>lamiids</taxon>
        <taxon>Solanales</taxon>
        <taxon>Solanaceae</taxon>
        <taxon>Solanoideae</taxon>
        <taxon>Capsiceae</taxon>
        <taxon>Capsicum</taxon>
    </lineage>
</organism>
<protein>
    <submittedName>
        <fullName evidence="2">Uncharacterized protein</fullName>
    </submittedName>
</protein>
<dbReference type="AlphaFoldDB" id="A0A2G2WEX1"/>
<comment type="caution">
    <text evidence="2">The sequence shown here is derived from an EMBL/GenBank/DDBJ whole genome shotgun (WGS) entry which is preliminary data.</text>
</comment>
<reference evidence="3" key="2">
    <citation type="journal article" date="2017" name="J. Anim. Genet.">
        <title>Multiple reference genome sequences of hot pepper reveal the massive evolution of plant disease resistance genes by retroduplication.</title>
        <authorList>
            <person name="Kim S."/>
            <person name="Park J."/>
            <person name="Yeom S.-I."/>
            <person name="Kim Y.-M."/>
            <person name="Seo E."/>
            <person name="Kim K.-T."/>
            <person name="Kim M.-S."/>
            <person name="Lee J.M."/>
            <person name="Cheong K."/>
            <person name="Shin H.-S."/>
            <person name="Kim S.-B."/>
            <person name="Han K."/>
            <person name="Lee J."/>
            <person name="Park M."/>
            <person name="Lee H.-A."/>
            <person name="Lee H.-Y."/>
            <person name="Lee Y."/>
            <person name="Oh S."/>
            <person name="Lee J.H."/>
            <person name="Choi E."/>
            <person name="Choi E."/>
            <person name="Lee S.E."/>
            <person name="Jeon J."/>
            <person name="Kim H."/>
            <person name="Choi G."/>
            <person name="Song H."/>
            <person name="Lee J."/>
            <person name="Lee S.-C."/>
            <person name="Kwon J.-K."/>
            <person name="Lee H.-Y."/>
            <person name="Koo N."/>
            <person name="Hong Y."/>
            <person name="Kim R.W."/>
            <person name="Kang W.-H."/>
            <person name="Huh J.H."/>
            <person name="Kang B.-C."/>
            <person name="Yang T.-J."/>
            <person name="Lee Y.-H."/>
            <person name="Bennetzen J.L."/>
            <person name="Choi D."/>
        </authorList>
    </citation>
    <scope>NUCLEOTIDE SEQUENCE [LARGE SCALE GENOMIC DNA]</scope>
    <source>
        <strain evidence="3">cv. PBC81</strain>
    </source>
</reference>
<dbReference type="EMBL" id="MLFT02000007">
    <property type="protein sequence ID" value="PHT43783.1"/>
    <property type="molecule type" value="Genomic_DNA"/>
</dbReference>
<dbReference type="Proteomes" id="UP000224567">
    <property type="component" value="Unassembled WGS sequence"/>
</dbReference>
<reference evidence="2 3" key="1">
    <citation type="journal article" date="2017" name="Genome Biol.">
        <title>New reference genome sequences of hot pepper reveal the massive evolution of plant disease-resistance genes by retroduplication.</title>
        <authorList>
            <person name="Kim S."/>
            <person name="Park J."/>
            <person name="Yeom S.I."/>
            <person name="Kim Y.M."/>
            <person name="Seo E."/>
            <person name="Kim K.T."/>
            <person name="Kim M.S."/>
            <person name="Lee J.M."/>
            <person name="Cheong K."/>
            <person name="Shin H.S."/>
            <person name="Kim S.B."/>
            <person name="Han K."/>
            <person name="Lee J."/>
            <person name="Park M."/>
            <person name="Lee H.A."/>
            <person name="Lee H.Y."/>
            <person name="Lee Y."/>
            <person name="Oh S."/>
            <person name="Lee J.H."/>
            <person name="Choi E."/>
            <person name="Choi E."/>
            <person name="Lee S.E."/>
            <person name="Jeon J."/>
            <person name="Kim H."/>
            <person name="Choi G."/>
            <person name="Song H."/>
            <person name="Lee J."/>
            <person name="Lee S.C."/>
            <person name="Kwon J.K."/>
            <person name="Lee H.Y."/>
            <person name="Koo N."/>
            <person name="Hong Y."/>
            <person name="Kim R.W."/>
            <person name="Kang W.H."/>
            <person name="Huh J.H."/>
            <person name="Kang B.C."/>
            <person name="Yang T.J."/>
            <person name="Lee Y.H."/>
            <person name="Bennetzen J.L."/>
            <person name="Choi D."/>
        </authorList>
    </citation>
    <scope>NUCLEOTIDE SEQUENCE [LARGE SCALE GENOMIC DNA]</scope>
    <source>
        <strain evidence="3">cv. PBC81</strain>
    </source>
</reference>
<dbReference type="OrthoDB" id="1752032at2759"/>
<feature type="compositionally biased region" description="Gly residues" evidence="1">
    <location>
        <begin position="101"/>
        <end position="111"/>
    </location>
</feature>
<proteinExistence type="predicted"/>
<accession>A0A2G2WEX1</accession>
<evidence type="ECO:0000256" key="1">
    <source>
        <dbReference type="SAM" id="MobiDB-lite"/>
    </source>
</evidence>